<feature type="domain" description="HTH LytTR-type" evidence="9">
    <location>
        <begin position="143"/>
        <end position="245"/>
    </location>
</feature>
<dbReference type="CDD" id="cd17533">
    <property type="entry name" value="REC_LytTR_AgrA-like"/>
    <property type="match status" value="1"/>
</dbReference>
<sequence length="253" mass="29380">MIDIFICEDDQMQLEQLGKMIENHILIENFDMQIKVKTQYPDEILDHIVDNKTSNIYFLDVDLKTNINGIELAEKIRRNDPRGFIIFVTTHDEMSPLTFKYKVEALDYIIKGNAKEISYQILQCLLNIDSKTSIASPQLMKRFNLRTKDKTVNLNFEEIYFFETASSAHKVAMHCKTQIVEFNGSLNDIEAQLDDRFVRCHRSYVVNIQHIAEINHNKKILSLHNGQTCLLSSRGLKMLKARMTSIFPHPLGQ</sequence>
<dbReference type="Pfam" id="PF00072">
    <property type="entry name" value="Response_reg"/>
    <property type="match status" value="1"/>
</dbReference>
<keyword evidence="3" id="KW-0902">Two-component regulatory system</keyword>
<dbReference type="Pfam" id="PF04397">
    <property type="entry name" value="LytTR"/>
    <property type="match status" value="1"/>
</dbReference>
<comment type="function">
    <text evidence="6">Required for high-level post-exponential phase expression of a series of secreted proteins.</text>
</comment>
<feature type="modified residue" description="4-aspartylphosphate" evidence="7">
    <location>
        <position position="60"/>
    </location>
</feature>
<evidence type="ECO:0000256" key="7">
    <source>
        <dbReference type="PROSITE-ProRule" id="PRU00169"/>
    </source>
</evidence>
<dbReference type="Proteomes" id="UP001158045">
    <property type="component" value="Unassembled WGS sequence"/>
</dbReference>
<evidence type="ECO:0000256" key="3">
    <source>
        <dbReference type="ARBA" id="ARBA00023012"/>
    </source>
</evidence>
<name>A0ABT6NC67_9FIRM</name>
<evidence type="ECO:0000256" key="6">
    <source>
        <dbReference type="ARBA" id="ARBA00037164"/>
    </source>
</evidence>
<keyword evidence="2" id="KW-0963">Cytoplasm</keyword>
<dbReference type="GO" id="GO:0003677">
    <property type="term" value="F:DNA binding"/>
    <property type="evidence" value="ECO:0007669"/>
    <property type="project" value="UniProtKB-KW"/>
</dbReference>
<dbReference type="PROSITE" id="PS50110">
    <property type="entry name" value="RESPONSE_REGULATORY"/>
    <property type="match status" value="1"/>
</dbReference>
<proteinExistence type="predicted"/>
<evidence type="ECO:0000259" key="9">
    <source>
        <dbReference type="PROSITE" id="PS50930"/>
    </source>
</evidence>
<dbReference type="InterPro" id="IPR001789">
    <property type="entry name" value="Sig_transdc_resp-reg_receiver"/>
</dbReference>
<dbReference type="RefSeq" id="WP_281093849.1">
    <property type="nucleotide sequence ID" value="NZ_JARYZI010000004.1"/>
</dbReference>
<dbReference type="EMBL" id="JARYZI010000004">
    <property type="protein sequence ID" value="MDH8678019.1"/>
    <property type="molecule type" value="Genomic_DNA"/>
</dbReference>
<dbReference type="InterPro" id="IPR046947">
    <property type="entry name" value="LytR-like"/>
</dbReference>
<dbReference type="Gene3D" id="2.40.50.1020">
    <property type="entry name" value="LytTr DNA-binding domain"/>
    <property type="match status" value="1"/>
</dbReference>
<evidence type="ECO:0000313" key="11">
    <source>
        <dbReference type="Proteomes" id="UP001158045"/>
    </source>
</evidence>
<dbReference type="InterPro" id="IPR007492">
    <property type="entry name" value="LytTR_DNA-bd_dom"/>
</dbReference>
<reference evidence="10 11" key="1">
    <citation type="submission" date="2023-04" db="EMBL/GenBank/DDBJ databases">
        <title>Fusibacter bizertensis strain WBS, isolated from littoral bottom sediments of the Arctic seas - biochemical and genomic analysis.</title>
        <authorList>
            <person name="Brioukhanov A.L."/>
        </authorList>
    </citation>
    <scope>NUCLEOTIDE SEQUENCE [LARGE SCALE GENOMIC DNA]</scope>
    <source>
        <strain evidence="10 11">WBS</strain>
    </source>
</reference>
<keyword evidence="7" id="KW-0597">Phosphoprotein</keyword>
<dbReference type="Gene3D" id="3.40.50.2300">
    <property type="match status" value="1"/>
</dbReference>
<dbReference type="PANTHER" id="PTHR37299:SF3">
    <property type="entry name" value="STAGE 0 SPORULATION PROTEIN A HOMOLOG"/>
    <property type="match status" value="1"/>
</dbReference>
<comment type="caution">
    <text evidence="10">The sequence shown here is derived from an EMBL/GenBank/DDBJ whole genome shotgun (WGS) entry which is preliminary data.</text>
</comment>
<feature type="domain" description="Response regulatory" evidence="8">
    <location>
        <begin position="3"/>
        <end position="126"/>
    </location>
</feature>
<dbReference type="SMART" id="SM00448">
    <property type="entry name" value="REC"/>
    <property type="match status" value="1"/>
</dbReference>
<dbReference type="PROSITE" id="PS50930">
    <property type="entry name" value="HTH_LYTTR"/>
    <property type="match status" value="1"/>
</dbReference>
<accession>A0ABT6NC67</accession>
<keyword evidence="11" id="KW-1185">Reference proteome</keyword>
<dbReference type="SMART" id="SM00850">
    <property type="entry name" value="LytTR"/>
    <property type="match status" value="1"/>
</dbReference>
<keyword evidence="10" id="KW-0238">DNA-binding</keyword>
<dbReference type="PANTHER" id="PTHR37299">
    <property type="entry name" value="TRANSCRIPTIONAL REGULATOR-RELATED"/>
    <property type="match status" value="1"/>
</dbReference>
<evidence type="ECO:0000256" key="1">
    <source>
        <dbReference type="ARBA" id="ARBA00018672"/>
    </source>
</evidence>
<organism evidence="10 11">
    <name type="scientific">Fusibacter bizertensis</name>
    <dbReference type="NCBI Taxonomy" id="1488331"/>
    <lineage>
        <taxon>Bacteria</taxon>
        <taxon>Bacillati</taxon>
        <taxon>Bacillota</taxon>
        <taxon>Clostridia</taxon>
        <taxon>Eubacteriales</taxon>
        <taxon>Eubacteriales Family XII. Incertae Sedis</taxon>
        <taxon>Fusibacter</taxon>
    </lineage>
</organism>
<evidence type="ECO:0000256" key="4">
    <source>
        <dbReference type="ARBA" id="ARBA00023159"/>
    </source>
</evidence>
<keyword evidence="4" id="KW-0010">Activator</keyword>
<dbReference type="InterPro" id="IPR011006">
    <property type="entry name" value="CheY-like_superfamily"/>
</dbReference>
<comment type="function">
    <text evidence="5">May play the central regulatory role in sporulation. It may be an element of the effector pathway responsible for the activation of sporulation genes in response to nutritional stress. Spo0A may act in concert with spo0H (a sigma factor) to control the expression of some genes that are critical to the sporulation process.</text>
</comment>
<gene>
    <name evidence="10" type="ORF">QE109_07655</name>
</gene>
<evidence type="ECO:0000256" key="2">
    <source>
        <dbReference type="ARBA" id="ARBA00022490"/>
    </source>
</evidence>
<evidence type="ECO:0000256" key="5">
    <source>
        <dbReference type="ARBA" id="ARBA00024867"/>
    </source>
</evidence>
<protein>
    <recommendedName>
        <fullName evidence="1">Stage 0 sporulation protein A homolog</fullName>
    </recommendedName>
</protein>
<evidence type="ECO:0000259" key="8">
    <source>
        <dbReference type="PROSITE" id="PS50110"/>
    </source>
</evidence>
<dbReference type="SUPFAM" id="SSF52172">
    <property type="entry name" value="CheY-like"/>
    <property type="match status" value="1"/>
</dbReference>
<evidence type="ECO:0000313" key="10">
    <source>
        <dbReference type="EMBL" id="MDH8678019.1"/>
    </source>
</evidence>